<dbReference type="Pfam" id="PF20143">
    <property type="entry name" value="NAD_kinase_C"/>
    <property type="match status" value="1"/>
</dbReference>
<dbReference type="InterPro" id="IPR017437">
    <property type="entry name" value="ATP-NAD_kinase_PpnK-typ_C"/>
</dbReference>
<comment type="function">
    <text evidence="8">Involved in the regulation of the intracellular balance of NAD and NADP, and is a key enzyme in the biosynthesis of NADP. Catalyzes specifically the phosphorylation on 2'-hydroxyl of the adenosine moiety of NAD to yield NADP.</text>
</comment>
<dbReference type="SUPFAM" id="SSF111331">
    <property type="entry name" value="NAD kinase/diacylglycerol kinase-like"/>
    <property type="match status" value="1"/>
</dbReference>
<dbReference type="GO" id="GO:0005737">
    <property type="term" value="C:cytoplasm"/>
    <property type="evidence" value="ECO:0007669"/>
    <property type="project" value="UniProtKB-SubCell"/>
</dbReference>
<feature type="binding site" evidence="8">
    <location>
        <begin position="64"/>
        <end position="65"/>
    </location>
    <ligand>
        <name>NAD(+)</name>
        <dbReference type="ChEBI" id="CHEBI:57540"/>
    </ligand>
</feature>
<keyword evidence="6 8" id="KW-0521">NADP</keyword>
<comment type="catalytic activity">
    <reaction evidence="8">
        <text>NAD(+) + ATP = ADP + NADP(+) + H(+)</text>
        <dbReference type="Rhea" id="RHEA:18629"/>
        <dbReference type="ChEBI" id="CHEBI:15378"/>
        <dbReference type="ChEBI" id="CHEBI:30616"/>
        <dbReference type="ChEBI" id="CHEBI:57540"/>
        <dbReference type="ChEBI" id="CHEBI:58349"/>
        <dbReference type="ChEBI" id="CHEBI:456216"/>
        <dbReference type="EC" id="2.7.1.23"/>
    </reaction>
</comment>
<dbReference type="STRING" id="355548.SAMN04487945_2402"/>
<feature type="binding site" evidence="8">
    <location>
        <position position="169"/>
    </location>
    <ligand>
        <name>NAD(+)</name>
        <dbReference type="ChEBI" id="CHEBI:57540"/>
    </ligand>
</feature>
<dbReference type="PANTHER" id="PTHR20275:SF43">
    <property type="entry name" value="BIFUNCTIONAL NADP PHOSPHATASE_NAD KINASE"/>
    <property type="match status" value="1"/>
</dbReference>
<gene>
    <name evidence="8" type="primary">nadK</name>
    <name evidence="9" type="ORF">SAMN04487945_2402</name>
</gene>
<dbReference type="GO" id="GO:0046872">
    <property type="term" value="F:metal ion binding"/>
    <property type="evidence" value="ECO:0007669"/>
    <property type="project" value="UniProtKB-UniRule"/>
</dbReference>
<evidence type="ECO:0000256" key="6">
    <source>
        <dbReference type="ARBA" id="ARBA00022857"/>
    </source>
</evidence>
<comment type="cofactor">
    <cofactor evidence="8">
        <name>a divalent metal cation</name>
        <dbReference type="ChEBI" id="CHEBI:60240"/>
    </cofactor>
</comment>
<reference evidence="9 10" key="1">
    <citation type="submission" date="2016-10" db="EMBL/GenBank/DDBJ databases">
        <authorList>
            <person name="de Groot N.N."/>
        </authorList>
    </citation>
    <scope>NUCLEOTIDE SEQUENCE [LARGE SCALE GENOMIC DNA]</scope>
    <source>
        <strain evidence="9 10">CGMCC 1.5337</strain>
    </source>
</reference>
<dbReference type="Gene3D" id="3.40.50.10330">
    <property type="entry name" value="Probable inorganic polyphosphate/atp-NAD kinase, domain 1"/>
    <property type="match status" value="1"/>
</dbReference>
<dbReference type="EC" id="2.7.1.23" evidence="8"/>
<dbReference type="GO" id="GO:0006741">
    <property type="term" value="P:NADP+ biosynthetic process"/>
    <property type="evidence" value="ECO:0007669"/>
    <property type="project" value="UniProtKB-UniRule"/>
</dbReference>
<dbReference type="HAMAP" id="MF_00361">
    <property type="entry name" value="NAD_kinase"/>
    <property type="match status" value="1"/>
</dbReference>
<evidence type="ECO:0000256" key="1">
    <source>
        <dbReference type="ARBA" id="ARBA00022490"/>
    </source>
</evidence>
<comment type="similarity">
    <text evidence="8">Belongs to the NAD kinase family.</text>
</comment>
<accession>A0A1I0Q9Q1</accession>
<evidence type="ECO:0000256" key="3">
    <source>
        <dbReference type="ARBA" id="ARBA00022741"/>
    </source>
</evidence>
<feature type="active site" description="Proton acceptor" evidence="8">
    <location>
        <position position="64"/>
    </location>
</feature>
<dbReference type="GO" id="GO:0019674">
    <property type="term" value="P:NAD+ metabolic process"/>
    <property type="evidence" value="ECO:0007669"/>
    <property type="project" value="InterPro"/>
</dbReference>
<comment type="subcellular location">
    <subcellularLocation>
        <location evidence="8">Cytoplasm</location>
    </subcellularLocation>
</comment>
<feature type="binding site" evidence="8">
    <location>
        <begin position="137"/>
        <end position="138"/>
    </location>
    <ligand>
        <name>NAD(+)</name>
        <dbReference type="ChEBI" id="CHEBI:57540"/>
    </ligand>
</feature>
<dbReference type="EMBL" id="FOJA01000001">
    <property type="protein sequence ID" value="SEW23612.1"/>
    <property type="molecule type" value="Genomic_DNA"/>
</dbReference>
<keyword evidence="2 8" id="KW-0808">Transferase</keyword>
<keyword evidence="7 8" id="KW-0520">NAD</keyword>
<feature type="binding site" evidence="8">
    <location>
        <position position="150"/>
    </location>
    <ligand>
        <name>NAD(+)</name>
        <dbReference type="ChEBI" id="CHEBI:57540"/>
    </ligand>
</feature>
<comment type="caution">
    <text evidence="8">Lacks conserved residue(s) required for the propagation of feature annotation.</text>
</comment>
<organism evidence="9 10">
    <name type="scientific">Halobacterium jilantaiense</name>
    <dbReference type="NCBI Taxonomy" id="355548"/>
    <lineage>
        <taxon>Archaea</taxon>
        <taxon>Methanobacteriati</taxon>
        <taxon>Methanobacteriota</taxon>
        <taxon>Stenosarchaea group</taxon>
        <taxon>Halobacteria</taxon>
        <taxon>Halobacteriales</taxon>
        <taxon>Halobacteriaceae</taxon>
        <taxon>Halobacterium</taxon>
    </lineage>
</organism>
<sequence>MRVGIVAQRGNSRAAYLAGDVREELVGVDVEVWLDAATAGELDRAGRDVAEFAACDLVVSIGGDGTFLFAARGAGSTPVLGVNLGEVGFLNAVAPEDAVDAVRREVERFRETGDVRYREVPRVVASGDGWASTPALNEVAVQGEQRGHGRGVDVEVRVDGSLYEATHADGVLVATPTGSTAYNLSEGGPLVQPGVEALLVTGMCPAEPMPPLAVGLDSEVTVRVDGAEEAVVASDGGRLQRVDTPGVVRIECADEPARVAGPDADFFQALGKLE</sequence>
<keyword evidence="10" id="KW-1185">Reference proteome</keyword>
<feature type="binding site" evidence="8">
    <location>
        <begin position="180"/>
        <end position="185"/>
    </location>
    <ligand>
        <name>NAD(+)</name>
        <dbReference type="ChEBI" id="CHEBI:57540"/>
    </ligand>
</feature>
<dbReference type="RefSeq" id="WP_089669610.1">
    <property type="nucleotide sequence ID" value="NZ_FOJA01000001.1"/>
</dbReference>
<evidence type="ECO:0000256" key="8">
    <source>
        <dbReference type="HAMAP-Rule" id="MF_00361"/>
    </source>
</evidence>
<keyword evidence="1 8" id="KW-0963">Cytoplasm</keyword>
<keyword evidence="3 8" id="KW-0547">Nucleotide-binding</keyword>
<dbReference type="Proteomes" id="UP000198518">
    <property type="component" value="Unassembled WGS sequence"/>
</dbReference>
<feature type="binding site" evidence="8">
    <location>
        <position position="167"/>
    </location>
    <ligand>
        <name>NAD(+)</name>
        <dbReference type="ChEBI" id="CHEBI:57540"/>
    </ligand>
</feature>
<evidence type="ECO:0000256" key="2">
    <source>
        <dbReference type="ARBA" id="ARBA00022679"/>
    </source>
</evidence>
<dbReference type="InterPro" id="IPR002504">
    <property type="entry name" value="NADK"/>
</dbReference>
<dbReference type="GO" id="GO:0003951">
    <property type="term" value="F:NAD+ kinase activity"/>
    <property type="evidence" value="ECO:0007669"/>
    <property type="project" value="UniProtKB-UniRule"/>
</dbReference>
<evidence type="ECO:0000256" key="7">
    <source>
        <dbReference type="ARBA" id="ARBA00023027"/>
    </source>
</evidence>
<dbReference type="OrthoDB" id="77798at2157"/>
<name>A0A1I0Q9Q1_9EURY</name>
<dbReference type="Pfam" id="PF01513">
    <property type="entry name" value="NAD_kinase"/>
    <property type="match status" value="1"/>
</dbReference>
<dbReference type="InterPro" id="IPR017438">
    <property type="entry name" value="ATP-NAD_kinase_N"/>
</dbReference>
<dbReference type="AlphaFoldDB" id="A0A1I0Q9Q1"/>
<evidence type="ECO:0000256" key="5">
    <source>
        <dbReference type="ARBA" id="ARBA00022840"/>
    </source>
</evidence>
<proteinExistence type="inferred from homology"/>
<dbReference type="Gene3D" id="2.60.200.30">
    <property type="entry name" value="Probable inorganic polyphosphate/atp-NAD kinase, domain 2"/>
    <property type="match status" value="1"/>
</dbReference>
<keyword evidence="5 8" id="KW-0067">ATP-binding</keyword>
<evidence type="ECO:0000256" key="4">
    <source>
        <dbReference type="ARBA" id="ARBA00022777"/>
    </source>
</evidence>
<protein>
    <recommendedName>
        <fullName evidence="8">NAD kinase</fullName>
        <ecNumber evidence="8">2.7.1.23</ecNumber>
    </recommendedName>
    <alternativeName>
        <fullName evidence="8">ATP-dependent NAD kinase</fullName>
    </alternativeName>
</protein>
<dbReference type="GO" id="GO:0005524">
    <property type="term" value="F:ATP binding"/>
    <property type="evidence" value="ECO:0007669"/>
    <property type="project" value="UniProtKB-KW"/>
</dbReference>
<evidence type="ECO:0000313" key="10">
    <source>
        <dbReference type="Proteomes" id="UP000198518"/>
    </source>
</evidence>
<dbReference type="InterPro" id="IPR016064">
    <property type="entry name" value="NAD/diacylglycerol_kinase_sf"/>
</dbReference>
<keyword evidence="4 8" id="KW-0418">Kinase</keyword>
<evidence type="ECO:0000313" key="9">
    <source>
        <dbReference type="EMBL" id="SEW23612.1"/>
    </source>
</evidence>
<dbReference type="PANTHER" id="PTHR20275">
    <property type="entry name" value="NAD KINASE"/>
    <property type="match status" value="1"/>
</dbReference>